<dbReference type="RefSeq" id="WP_245841314.1">
    <property type="nucleotide sequence ID" value="NZ_CYGX02000028.1"/>
</dbReference>
<dbReference type="AlphaFoldDB" id="A0A1N7S1L6"/>
<gene>
    <name evidence="1" type="ORF">BN2475_280116</name>
</gene>
<proteinExistence type="predicted"/>
<dbReference type="Proteomes" id="UP000187012">
    <property type="component" value="Unassembled WGS sequence"/>
</dbReference>
<sequence>MPGDVVSAALKDHFGAHCAPESALMTVFRNGRNRIRSVCAEAMDQNGGKGVVLHSGLFTVSGMEPDRGTTA</sequence>
<evidence type="ECO:0000313" key="1">
    <source>
        <dbReference type="EMBL" id="SIT41289.1"/>
    </source>
</evidence>
<dbReference type="SUPFAM" id="SSF160272">
    <property type="entry name" value="Shew3726-like"/>
    <property type="match status" value="1"/>
</dbReference>
<dbReference type="InterPro" id="IPR036692">
    <property type="entry name" value="Shew3726-like_sf"/>
</dbReference>
<name>A0A1N7S1L6_9BURK</name>
<reference evidence="1 2" key="1">
    <citation type="submission" date="2016-12" db="EMBL/GenBank/DDBJ databases">
        <authorList>
            <person name="Song W.-J."/>
            <person name="Kurnit D.M."/>
        </authorList>
    </citation>
    <scope>NUCLEOTIDE SEQUENCE [LARGE SCALE GENOMIC DNA]</scope>
    <source>
        <strain evidence="1 2">STM7296</strain>
    </source>
</reference>
<dbReference type="STRING" id="1247936.BN2475_280116"/>
<evidence type="ECO:0000313" key="2">
    <source>
        <dbReference type="Proteomes" id="UP000187012"/>
    </source>
</evidence>
<dbReference type="EMBL" id="CYGX02000028">
    <property type="protein sequence ID" value="SIT41289.1"/>
    <property type="molecule type" value="Genomic_DNA"/>
</dbReference>
<dbReference type="Pfam" id="PF07369">
    <property type="entry name" value="DUF1488"/>
    <property type="match status" value="1"/>
</dbReference>
<accession>A0A1N7S1L6</accession>
<dbReference type="InterPro" id="IPR009962">
    <property type="entry name" value="DUF1488"/>
</dbReference>
<keyword evidence="2" id="KW-1185">Reference proteome</keyword>
<organism evidence="1 2">
    <name type="scientific">Paraburkholderia ribeironis</name>
    <dbReference type="NCBI Taxonomy" id="1247936"/>
    <lineage>
        <taxon>Bacteria</taxon>
        <taxon>Pseudomonadati</taxon>
        <taxon>Pseudomonadota</taxon>
        <taxon>Betaproteobacteria</taxon>
        <taxon>Burkholderiales</taxon>
        <taxon>Burkholderiaceae</taxon>
        <taxon>Paraburkholderia</taxon>
    </lineage>
</organism>
<protein>
    <submittedName>
        <fullName evidence="1">Uncharacterized protein</fullName>
    </submittedName>
</protein>